<dbReference type="OrthoDB" id="2383603at2759"/>
<evidence type="ECO:0000313" key="1">
    <source>
        <dbReference type="EMBL" id="CAG8467828.1"/>
    </source>
</evidence>
<accession>A0A9N8W1L8</accession>
<organism evidence="1 2">
    <name type="scientific">Diversispora eburnea</name>
    <dbReference type="NCBI Taxonomy" id="1213867"/>
    <lineage>
        <taxon>Eukaryota</taxon>
        <taxon>Fungi</taxon>
        <taxon>Fungi incertae sedis</taxon>
        <taxon>Mucoromycota</taxon>
        <taxon>Glomeromycotina</taxon>
        <taxon>Glomeromycetes</taxon>
        <taxon>Diversisporales</taxon>
        <taxon>Diversisporaceae</taxon>
        <taxon>Diversispora</taxon>
    </lineage>
</organism>
<keyword evidence="2" id="KW-1185">Reference proteome</keyword>
<protein>
    <submittedName>
        <fullName evidence="1">9067_t:CDS:1</fullName>
    </submittedName>
</protein>
<reference evidence="1" key="1">
    <citation type="submission" date="2021-06" db="EMBL/GenBank/DDBJ databases">
        <authorList>
            <person name="Kallberg Y."/>
            <person name="Tangrot J."/>
            <person name="Rosling A."/>
        </authorList>
    </citation>
    <scope>NUCLEOTIDE SEQUENCE</scope>
    <source>
        <strain evidence="1">AZ414A</strain>
    </source>
</reference>
<comment type="caution">
    <text evidence="1">The sequence shown here is derived from an EMBL/GenBank/DDBJ whole genome shotgun (WGS) entry which is preliminary data.</text>
</comment>
<dbReference type="Proteomes" id="UP000789706">
    <property type="component" value="Unassembled WGS sequence"/>
</dbReference>
<proteinExistence type="predicted"/>
<evidence type="ECO:0000313" key="2">
    <source>
        <dbReference type="Proteomes" id="UP000789706"/>
    </source>
</evidence>
<dbReference type="EMBL" id="CAJVPK010000179">
    <property type="protein sequence ID" value="CAG8467828.1"/>
    <property type="molecule type" value="Genomic_DNA"/>
</dbReference>
<name>A0A9N8W1L8_9GLOM</name>
<dbReference type="AlphaFoldDB" id="A0A9N8W1L8"/>
<sequence>MDLKKDDPLLSGVIDLRCVPVQLESHLIGKELWNSMNKEIYLKEEELKMYCAIRYSLDNGVILSTVHERETSYEPNRLNNVTHIEENQICLFNEEVNLFFLQSHGTVTTSHFQLWVMNSTHFTKSEA</sequence>
<gene>
    <name evidence="1" type="ORF">DEBURN_LOCUS3006</name>
</gene>